<dbReference type="KEGG" id="serj:SGUI_0349"/>
<evidence type="ECO:0000256" key="2">
    <source>
        <dbReference type="SAM" id="Phobius"/>
    </source>
</evidence>
<evidence type="ECO:0000313" key="3">
    <source>
        <dbReference type="EMBL" id="ANS77745.1"/>
    </source>
</evidence>
<organism evidence="3 4">
    <name type="scientific">Serinicoccus hydrothermalis</name>
    <dbReference type="NCBI Taxonomy" id="1758689"/>
    <lineage>
        <taxon>Bacteria</taxon>
        <taxon>Bacillati</taxon>
        <taxon>Actinomycetota</taxon>
        <taxon>Actinomycetes</taxon>
        <taxon>Micrococcales</taxon>
        <taxon>Ornithinimicrobiaceae</taxon>
        <taxon>Serinicoccus</taxon>
    </lineage>
</organism>
<evidence type="ECO:0000256" key="1">
    <source>
        <dbReference type="SAM" id="MobiDB-lite"/>
    </source>
</evidence>
<accession>A0A1B1N8M5</accession>
<dbReference type="Proteomes" id="UP000092482">
    <property type="component" value="Chromosome"/>
</dbReference>
<protein>
    <submittedName>
        <fullName evidence="3">Uncharacterized protein</fullName>
    </submittedName>
</protein>
<feature type="region of interest" description="Disordered" evidence="1">
    <location>
        <begin position="71"/>
        <end position="94"/>
    </location>
</feature>
<dbReference type="OrthoDB" id="4872093at2"/>
<keyword evidence="4" id="KW-1185">Reference proteome</keyword>
<dbReference type="AlphaFoldDB" id="A0A1B1N8M5"/>
<gene>
    <name evidence="3" type="ORF">SGUI_0349</name>
</gene>
<evidence type="ECO:0000313" key="4">
    <source>
        <dbReference type="Proteomes" id="UP000092482"/>
    </source>
</evidence>
<name>A0A1B1N8M5_9MICO</name>
<keyword evidence="2" id="KW-0472">Membrane</keyword>
<keyword evidence="2" id="KW-0812">Transmembrane</keyword>
<proteinExistence type="predicted"/>
<reference evidence="3 4" key="1">
    <citation type="submission" date="2016-03" db="EMBL/GenBank/DDBJ databases">
        <title>Shallow-sea hydrothermal system.</title>
        <authorList>
            <person name="Tang K."/>
        </authorList>
    </citation>
    <scope>NUCLEOTIDE SEQUENCE [LARGE SCALE GENOMIC DNA]</scope>
    <source>
        <strain evidence="3 4">JLT9</strain>
    </source>
</reference>
<dbReference type="STRING" id="1758689.SGUI_0349"/>
<keyword evidence="2" id="KW-1133">Transmembrane helix</keyword>
<dbReference type="RefSeq" id="WP_066635518.1">
    <property type="nucleotide sequence ID" value="NZ_CP014989.1"/>
</dbReference>
<dbReference type="EMBL" id="CP014989">
    <property type="protein sequence ID" value="ANS77745.1"/>
    <property type="molecule type" value="Genomic_DNA"/>
</dbReference>
<feature type="transmembrane region" description="Helical" evidence="2">
    <location>
        <begin position="46"/>
        <end position="66"/>
    </location>
</feature>
<sequence>MPRRLALSLLLGGLVVSAWVLFGPLWDSAEGENPLTRPPGPDFGAVLRLALPTLAVSALVGVLLLLPAREGRDADGNGDGAAHAPAPGGRGRPH</sequence>